<evidence type="ECO:0000313" key="2">
    <source>
        <dbReference type="EMBL" id="NER27791.1"/>
    </source>
</evidence>
<dbReference type="Pfam" id="PF10517">
    <property type="entry name" value="DM13"/>
    <property type="match status" value="1"/>
</dbReference>
<dbReference type="PROSITE" id="PS51549">
    <property type="entry name" value="DM13"/>
    <property type="match status" value="1"/>
</dbReference>
<dbReference type="EMBL" id="JAAHFQ010000134">
    <property type="protein sequence ID" value="NER27791.1"/>
    <property type="molecule type" value="Genomic_DNA"/>
</dbReference>
<evidence type="ECO:0000259" key="1">
    <source>
        <dbReference type="PROSITE" id="PS51549"/>
    </source>
</evidence>
<sequence>MKLNYLAIVGTTTLLTASWLGSNPLNQAWARETFTNSATSVVAQSTNVSKNFVGAAHPTQGKVRLTTENGQRYLEFDENFKTDSGPDLFVLLHRQQTPESYRNSDYVNLGDLEQVSGTQRYAIPDEVNLADWKSVVIWCRQFNVTFGYAPLGT</sequence>
<gene>
    <name evidence="2" type="ORF">F6J89_09190</name>
</gene>
<accession>A0A6B3NDT1</accession>
<reference evidence="2" key="1">
    <citation type="submission" date="2019-11" db="EMBL/GenBank/DDBJ databases">
        <title>Genomic insights into an expanded diversity of filamentous marine cyanobacteria reveals the extraordinary biosynthetic potential of Moorea and Okeania.</title>
        <authorList>
            <person name="Ferreira Leao T."/>
            <person name="Wang M."/>
            <person name="Moss N."/>
            <person name="Da Silva R."/>
            <person name="Sanders J."/>
            <person name="Nurk S."/>
            <person name="Gurevich A."/>
            <person name="Humphrey G."/>
            <person name="Reher R."/>
            <person name="Zhu Q."/>
            <person name="Belda-Ferre P."/>
            <person name="Glukhov E."/>
            <person name="Rex R."/>
            <person name="Dorrestein P.C."/>
            <person name="Knight R."/>
            <person name="Pevzner P."/>
            <person name="Gerwick W.H."/>
            <person name="Gerwick L."/>
        </authorList>
    </citation>
    <scope>NUCLEOTIDE SEQUENCE</scope>
    <source>
        <strain evidence="2">SIO1C4</strain>
    </source>
</reference>
<organism evidence="2">
    <name type="scientific">Symploca sp. SIO1C4</name>
    <dbReference type="NCBI Taxonomy" id="2607765"/>
    <lineage>
        <taxon>Bacteria</taxon>
        <taxon>Bacillati</taxon>
        <taxon>Cyanobacteriota</taxon>
        <taxon>Cyanophyceae</taxon>
        <taxon>Coleofasciculales</taxon>
        <taxon>Coleofasciculaceae</taxon>
        <taxon>Symploca</taxon>
    </lineage>
</organism>
<feature type="domain" description="DM13" evidence="1">
    <location>
        <begin position="47"/>
        <end position="152"/>
    </location>
</feature>
<protein>
    <submittedName>
        <fullName evidence="2">DM13 domain-containing protein</fullName>
    </submittedName>
</protein>
<dbReference type="InterPro" id="IPR019545">
    <property type="entry name" value="DM13_domain"/>
</dbReference>
<comment type="caution">
    <text evidence="2">The sequence shown here is derived from an EMBL/GenBank/DDBJ whole genome shotgun (WGS) entry which is preliminary data.</text>
</comment>
<proteinExistence type="predicted"/>
<dbReference type="AlphaFoldDB" id="A0A6B3NDT1"/>
<name>A0A6B3NDT1_9CYAN</name>